<dbReference type="InterPro" id="IPR050547">
    <property type="entry name" value="DEAD_box_RNA_helicases"/>
</dbReference>
<dbReference type="CDD" id="cd18787">
    <property type="entry name" value="SF2_C_DEAD"/>
    <property type="match status" value="1"/>
</dbReference>
<evidence type="ECO:0000313" key="9">
    <source>
        <dbReference type="EMBL" id="VAX23920.1"/>
    </source>
</evidence>
<dbReference type="PROSITE" id="PS51194">
    <property type="entry name" value="HELICASE_CTER"/>
    <property type="match status" value="1"/>
</dbReference>
<dbReference type="Pfam" id="PF00271">
    <property type="entry name" value="Helicase_C"/>
    <property type="match status" value="1"/>
</dbReference>
<feature type="compositionally biased region" description="Basic residues" evidence="6">
    <location>
        <begin position="483"/>
        <end position="495"/>
    </location>
</feature>
<feature type="domain" description="Helicase ATP-binding" evidence="7">
    <location>
        <begin position="53"/>
        <end position="224"/>
    </location>
</feature>
<proteinExistence type="predicted"/>
<dbReference type="Gene3D" id="3.40.50.300">
    <property type="entry name" value="P-loop containing nucleotide triphosphate hydrolases"/>
    <property type="match status" value="2"/>
</dbReference>
<dbReference type="CDD" id="cd00268">
    <property type="entry name" value="DEADc"/>
    <property type="match status" value="1"/>
</dbReference>
<dbReference type="InterPro" id="IPR011545">
    <property type="entry name" value="DEAD/DEAH_box_helicase_dom"/>
</dbReference>
<reference evidence="9" key="1">
    <citation type="submission" date="2018-06" db="EMBL/GenBank/DDBJ databases">
        <authorList>
            <person name="Zhirakovskaya E."/>
        </authorList>
    </citation>
    <scope>NUCLEOTIDE SEQUENCE</scope>
</reference>
<keyword evidence="4 9" id="KW-0347">Helicase</keyword>
<dbReference type="EMBL" id="UOGA01000256">
    <property type="protein sequence ID" value="VAX23920.1"/>
    <property type="molecule type" value="Genomic_DNA"/>
</dbReference>
<keyword evidence="5" id="KW-0067">ATP-binding</keyword>
<dbReference type="EC" id="3.6.4.13" evidence="1"/>
<dbReference type="InterPro" id="IPR000629">
    <property type="entry name" value="RNA-helicase_DEAD-box_CS"/>
</dbReference>
<dbReference type="AlphaFoldDB" id="A0A3B1CMQ8"/>
<evidence type="ECO:0000256" key="1">
    <source>
        <dbReference type="ARBA" id="ARBA00012552"/>
    </source>
</evidence>
<keyword evidence="3" id="KW-0378">Hydrolase</keyword>
<dbReference type="PANTHER" id="PTHR47963:SF8">
    <property type="entry name" value="ATP-DEPENDENT RNA HELICASE DEAD"/>
    <property type="match status" value="1"/>
</dbReference>
<dbReference type="SMART" id="SM00490">
    <property type="entry name" value="HELICc"/>
    <property type="match status" value="1"/>
</dbReference>
<feature type="domain" description="Helicase C-terminal" evidence="8">
    <location>
        <begin position="247"/>
        <end position="395"/>
    </location>
</feature>
<evidence type="ECO:0000259" key="8">
    <source>
        <dbReference type="PROSITE" id="PS51194"/>
    </source>
</evidence>
<accession>A0A3B1CMQ8</accession>
<keyword evidence="2" id="KW-0547">Nucleotide-binding</keyword>
<dbReference type="PANTHER" id="PTHR47963">
    <property type="entry name" value="DEAD-BOX ATP-DEPENDENT RNA HELICASE 47, MITOCHONDRIAL"/>
    <property type="match status" value="1"/>
</dbReference>
<dbReference type="GO" id="GO:0003724">
    <property type="term" value="F:RNA helicase activity"/>
    <property type="evidence" value="ECO:0007669"/>
    <property type="project" value="UniProtKB-EC"/>
</dbReference>
<dbReference type="InterPro" id="IPR014001">
    <property type="entry name" value="Helicase_ATP-bd"/>
</dbReference>
<evidence type="ECO:0000259" key="7">
    <source>
        <dbReference type="PROSITE" id="PS51192"/>
    </source>
</evidence>
<dbReference type="GO" id="GO:0016787">
    <property type="term" value="F:hydrolase activity"/>
    <property type="evidence" value="ECO:0007669"/>
    <property type="project" value="UniProtKB-KW"/>
</dbReference>
<evidence type="ECO:0000256" key="4">
    <source>
        <dbReference type="ARBA" id="ARBA00022806"/>
    </source>
</evidence>
<gene>
    <name evidence="9" type="ORF">MNBD_NITROSPINAE04-2769</name>
</gene>
<evidence type="ECO:0000256" key="5">
    <source>
        <dbReference type="ARBA" id="ARBA00022840"/>
    </source>
</evidence>
<protein>
    <recommendedName>
        <fullName evidence="1">RNA helicase</fullName>
        <ecNumber evidence="1">3.6.4.13</ecNumber>
    </recommendedName>
</protein>
<dbReference type="GO" id="GO:0003723">
    <property type="term" value="F:RNA binding"/>
    <property type="evidence" value="ECO:0007669"/>
    <property type="project" value="TreeGrafter"/>
</dbReference>
<organism evidence="9">
    <name type="scientific">hydrothermal vent metagenome</name>
    <dbReference type="NCBI Taxonomy" id="652676"/>
    <lineage>
        <taxon>unclassified sequences</taxon>
        <taxon>metagenomes</taxon>
        <taxon>ecological metagenomes</taxon>
    </lineage>
</organism>
<dbReference type="SMART" id="SM00487">
    <property type="entry name" value="DEXDc"/>
    <property type="match status" value="1"/>
</dbReference>
<feature type="compositionally biased region" description="Basic and acidic residues" evidence="6">
    <location>
        <begin position="473"/>
        <end position="482"/>
    </location>
</feature>
<dbReference type="PROSITE" id="PS00039">
    <property type="entry name" value="DEAD_ATP_HELICASE"/>
    <property type="match status" value="1"/>
</dbReference>
<dbReference type="SUPFAM" id="SSF52540">
    <property type="entry name" value="P-loop containing nucleoside triphosphate hydrolases"/>
    <property type="match status" value="1"/>
</dbReference>
<sequence>MNSVNRGYKKDHTVVEPVDSLPEMTLDDLPESLREAAGKLGWTSLMPVQAKAIPYIMAKRDLMIQSRTGSGKTGAFALPIVERIDPGLAECQALVLVPTRELAKQVAHEAEVLGGSKGIRTVPVYGGVGYGPQIEGFRKGAHIVVGTPGRVLDHLLKRTLSLDSLKILVFDEADRMLSMGFYPDMKRVQRFLPARDLNCYMFSATFPPHVMRLAGEFLRNPEILSLSHDQVHVVDTEHVYYVVPAMEKDRCLVRIIEIENPVSAIIFTNTKAMAHYVAVVLRRFGYDADELSSDLSQSARENVLARVRKGSLRFLVATDVAARGIDIPDLSHVILYEPPEDPEAYIHRAGRTGRAGASGEAISLVAGIEQTELQRIAKRFKIDIQLRPLPSNEDVEEIVSERVIALLEGGLRSKDSLQKERMRRFIPLAKSLGQCEDEWEIIAMLLDDFYQESLYAPVGPVEETASSAPARSYEQERKGVKPDKRKRSGSRRRRS</sequence>
<feature type="region of interest" description="Disordered" evidence="6">
    <location>
        <begin position="462"/>
        <end position="495"/>
    </location>
</feature>
<dbReference type="InterPro" id="IPR027417">
    <property type="entry name" value="P-loop_NTPase"/>
</dbReference>
<name>A0A3B1CMQ8_9ZZZZ</name>
<dbReference type="Pfam" id="PF00270">
    <property type="entry name" value="DEAD"/>
    <property type="match status" value="1"/>
</dbReference>
<evidence type="ECO:0000256" key="2">
    <source>
        <dbReference type="ARBA" id="ARBA00022741"/>
    </source>
</evidence>
<dbReference type="GO" id="GO:0005524">
    <property type="term" value="F:ATP binding"/>
    <property type="evidence" value="ECO:0007669"/>
    <property type="project" value="UniProtKB-KW"/>
</dbReference>
<evidence type="ECO:0000256" key="6">
    <source>
        <dbReference type="SAM" id="MobiDB-lite"/>
    </source>
</evidence>
<dbReference type="PROSITE" id="PS51192">
    <property type="entry name" value="HELICASE_ATP_BIND_1"/>
    <property type="match status" value="1"/>
</dbReference>
<dbReference type="InterPro" id="IPR001650">
    <property type="entry name" value="Helicase_C-like"/>
</dbReference>
<evidence type="ECO:0000256" key="3">
    <source>
        <dbReference type="ARBA" id="ARBA00022801"/>
    </source>
</evidence>
<dbReference type="InterPro" id="IPR044742">
    <property type="entry name" value="DEAD/DEAH_RhlB"/>
</dbReference>